<protein>
    <recommendedName>
        <fullName evidence="2">non-specific protein-tyrosine kinase</fullName>
        <ecNumber evidence="2">2.7.10.2</ecNumber>
    </recommendedName>
</protein>
<feature type="domain" description="Tyrosine-protein kinase G-rich" evidence="12">
    <location>
        <begin position="153"/>
        <end position="231"/>
    </location>
</feature>
<keyword evidence="10" id="KW-1133">Transmembrane helix</keyword>
<comment type="similarity">
    <text evidence="1">Belongs to the CpsD/CapB family.</text>
</comment>
<dbReference type="GO" id="GO:0004713">
    <property type="term" value="F:protein tyrosine kinase activity"/>
    <property type="evidence" value="ECO:0007669"/>
    <property type="project" value="TreeGrafter"/>
</dbReference>
<dbReference type="GO" id="GO:0005886">
    <property type="term" value="C:plasma membrane"/>
    <property type="evidence" value="ECO:0007669"/>
    <property type="project" value="TreeGrafter"/>
</dbReference>
<organism evidence="13 14">
    <name type="scientific">Eiseniibacteriota bacterium</name>
    <dbReference type="NCBI Taxonomy" id="2212470"/>
    <lineage>
        <taxon>Bacteria</taxon>
        <taxon>Candidatus Eiseniibacteriota</taxon>
    </lineage>
</organism>
<dbReference type="PANTHER" id="PTHR32309:SF13">
    <property type="entry name" value="FERRIC ENTEROBACTIN TRANSPORT PROTEIN FEPE"/>
    <property type="match status" value="1"/>
</dbReference>
<dbReference type="Pfam" id="PF13807">
    <property type="entry name" value="GNVR"/>
    <property type="match status" value="1"/>
</dbReference>
<evidence type="ECO:0000256" key="5">
    <source>
        <dbReference type="ARBA" id="ARBA00022777"/>
    </source>
</evidence>
<name>A0A9D6QM46_UNCEI</name>
<keyword evidence="3" id="KW-0808">Transferase</keyword>
<accession>A0A9D6QM46</accession>
<evidence type="ECO:0000256" key="2">
    <source>
        <dbReference type="ARBA" id="ARBA00011903"/>
    </source>
</evidence>
<keyword evidence="4" id="KW-0547">Nucleotide-binding</keyword>
<dbReference type="CDD" id="cd05387">
    <property type="entry name" value="BY-kinase"/>
    <property type="match status" value="1"/>
</dbReference>
<evidence type="ECO:0000256" key="6">
    <source>
        <dbReference type="ARBA" id="ARBA00022840"/>
    </source>
</evidence>
<dbReference type="PANTHER" id="PTHR32309">
    <property type="entry name" value="TYROSINE-PROTEIN KINASE"/>
    <property type="match status" value="1"/>
</dbReference>
<dbReference type="AlphaFoldDB" id="A0A9D6QM46"/>
<keyword evidence="10" id="KW-0472">Membrane</keyword>
<keyword evidence="9" id="KW-0175">Coiled coil</keyword>
<evidence type="ECO:0000256" key="10">
    <source>
        <dbReference type="SAM" id="Phobius"/>
    </source>
</evidence>
<reference evidence="13" key="1">
    <citation type="submission" date="2020-07" db="EMBL/GenBank/DDBJ databases">
        <title>Huge and variable diversity of episymbiotic CPR bacteria and DPANN archaea in groundwater ecosystems.</title>
        <authorList>
            <person name="He C.Y."/>
            <person name="Keren R."/>
            <person name="Whittaker M."/>
            <person name="Farag I.F."/>
            <person name="Doudna J."/>
            <person name="Cate J.H.D."/>
            <person name="Banfield J.F."/>
        </authorList>
    </citation>
    <scope>NUCLEOTIDE SEQUENCE</scope>
    <source>
        <strain evidence="13">NC_groundwater_928_Pr1_S-0.2um_72_17</strain>
    </source>
</reference>
<evidence type="ECO:0000313" key="13">
    <source>
        <dbReference type="EMBL" id="MBI3539378.1"/>
    </source>
</evidence>
<dbReference type="Pfam" id="PF13614">
    <property type="entry name" value="AAA_31"/>
    <property type="match status" value="1"/>
</dbReference>
<comment type="catalytic activity">
    <reaction evidence="8">
        <text>L-tyrosyl-[protein] + ATP = O-phospho-L-tyrosyl-[protein] + ADP + H(+)</text>
        <dbReference type="Rhea" id="RHEA:10596"/>
        <dbReference type="Rhea" id="RHEA-COMP:10136"/>
        <dbReference type="Rhea" id="RHEA-COMP:20101"/>
        <dbReference type="ChEBI" id="CHEBI:15378"/>
        <dbReference type="ChEBI" id="CHEBI:30616"/>
        <dbReference type="ChEBI" id="CHEBI:46858"/>
        <dbReference type="ChEBI" id="CHEBI:61978"/>
        <dbReference type="ChEBI" id="CHEBI:456216"/>
        <dbReference type="EC" id="2.7.10.2"/>
    </reaction>
</comment>
<feature type="domain" description="AAA" evidence="11">
    <location>
        <begin position="322"/>
        <end position="443"/>
    </location>
</feature>
<dbReference type="InterPro" id="IPR027417">
    <property type="entry name" value="P-loop_NTPase"/>
</dbReference>
<evidence type="ECO:0000256" key="1">
    <source>
        <dbReference type="ARBA" id="ARBA00007316"/>
    </source>
</evidence>
<dbReference type="SUPFAM" id="SSF52540">
    <property type="entry name" value="P-loop containing nucleoside triphosphate hydrolases"/>
    <property type="match status" value="1"/>
</dbReference>
<dbReference type="InterPro" id="IPR005702">
    <property type="entry name" value="Wzc-like_C"/>
</dbReference>
<keyword evidence="7" id="KW-0829">Tyrosine-protein kinase</keyword>
<evidence type="ECO:0000256" key="8">
    <source>
        <dbReference type="ARBA" id="ARBA00051245"/>
    </source>
</evidence>
<dbReference type="Gene3D" id="3.40.50.300">
    <property type="entry name" value="P-loop containing nucleotide triphosphate hydrolases"/>
    <property type="match status" value="1"/>
</dbReference>
<keyword evidence="10" id="KW-0812">Transmembrane</keyword>
<proteinExistence type="inferred from homology"/>
<dbReference type="InterPro" id="IPR032807">
    <property type="entry name" value="GNVR"/>
</dbReference>
<evidence type="ECO:0000256" key="4">
    <source>
        <dbReference type="ARBA" id="ARBA00022741"/>
    </source>
</evidence>
<dbReference type="InterPro" id="IPR025669">
    <property type="entry name" value="AAA_dom"/>
</dbReference>
<evidence type="ECO:0000259" key="12">
    <source>
        <dbReference type="Pfam" id="PF13807"/>
    </source>
</evidence>
<sequence length="518" mass="56325">MGNVAKARTLLDQARLEAEDLGQRIASLRSSLAGRVRDEDLRALGTPEVLSLAGQLAALERQLAAAMINDGGLDGSNSMKLAIVRKHEELASELSLGAAKALPQVPQAARDVAIDYRVAQADLAGVIARRDWLDRQVTGYERSVVMTPEREMEVNRLQQEVDNNRALYTTFLQQSSATQIAEAFQNAKLSGNFLILEPARRPLEPARPNRPVLILLALIAGGVVGVGTVLVVEHHDESMRNAEDVENLLGLPVVGAIPRVAELQAQRRRANPLAAAAAGVPTSREHGMLHRLKVESPLGLEFRRVYLKLAKNRAQALPHTLAVTSATRGEGKTTASACLAITMARELRQKVLLVDFDMRSPALHRALGLPSSSWGLAQVLAQRHFDERFVRATVLPYLEFLPAGKSDRPAAELIESEVVEWFVKEAAARYPLVIIDCAPNLAVPDPLILGRAVEGVLYVIKAGSTVRKAAEYGVKVQREARDNILGVLINDAGEILPSYYGYGYRTYGYADESAGTDS</sequence>
<gene>
    <name evidence="13" type="ORF">HY076_03795</name>
</gene>
<evidence type="ECO:0000256" key="3">
    <source>
        <dbReference type="ARBA" id="ARBA00022679"/>
    </source>
</evidence>
<keyword evidence="5" id="KW-0418">Kinase</keyword>
<dbReference type="EMBL" id="JACQAY010000114">
    <property type="protein sequence ID" value="MBI3539378.1"/>
    <property type="molecule type" value="Genomic_DNA"/>
</dbReference>
<dbReference type="EC" id="2.7.10.2" evidence="2"/>
<evidence type="ECO:0000256" key="7">
    <source>
        <dbReference type="ARBA" id="ARBA00023137"/>
    </source>
</evidence>
<comment type="caution">
    <text evidence="13">The sequence shown here is derived from an EMBL/GenBank/DDBJ whole genome shotgun (WGS) entry which is preliminary data.</text>
</comment>
<feature type="transmembrane region" description="Helical" evidence="10">
    <location>
        <begin position="212"/>
        <end position="232"/>
    </location>
</feature>
<evidence type="ECO:0000256" key="9">
    <source>
        <dbReference type="SAM" id="Coils"/>
    </source>
</evidence>
<dbReference type="InterPro" id="IPR050445">
    <property type="entry name" value="Bact_polysacc_biosynth/exp"/>
</dbReference>
<feature type="coiled-coil region" evidence="9">
    <location>
        <begin position="4"/>
        <end position="31"/>
    </location>
</feature>
<evidence type="ECO:0000313" key="14">
    <source>
        <dbReference type="Proteomes" id="UP000807850"/>
    </source>
</evidence>
<keyword evidence="6" id="KW-0067">ATP-binding</keyword>
<dbReference type="Proteomes" id="UP000807850">
    <property type="component" value="Unassembled WGS sequence"/>
</dbReference>
<evidence type="ECO:0000259" key="11">
    <source>
        <dbReference type="Pfam" id="PF13614"/>
    </source>
</evidence>